<protein>
    <submittedName>
        <fullName evidence="1">Uncharacterized protein</fullName>
    </submittedName>
</protein>
<keyword evidence="2" id="KW-1185">Reference proteome</keyword>
<dbReference type="AlphaFoldDB" id="A0A2S9I792"/>
<sequence>MFVRFFQIDSGETFFPLTPAPEIFAKSILAARQLYGWSSRDLSCRDMKVKVSAVDLLKSLKMSYLCIMRWHGWKRLKIFALRNFISKILQCV</sequence>
<gene>
    <name evidence="1" type="ORF">CQW29_20275</name>
</gene>
<reference evidence="1 2" key="1">
    <citation type="submission" date="2017-10" db="EMBL/GenBank/DDBJ databases">
        <title>Draft genome of two endophytic bacteria isolated from 'guarana' Paullinia cupana (Mart.) Ducke.</title>
        <authorList>
            <person name="Siqueira K.A."/>
            <person name="Liotti R.G."/>
            <person name="Mendes T.A."/>
            <person name="Soares M.A."/>
        </authorList>
    </citation>
    <scope>NUCLEOTIDE SEQUENCE [LARGE SCALE GENOMIC DNA]</scope>
    <source>
        <strain evidence="1 2">342</strain>
    </source>
</reference>
<accession>A0A2S9I792</accession>
<organism evidence="1 2">
    <name type="scientific">Pantoea coffeiphila</name>
    <dbReference type="NCBI Taxonomy" id="1465635"/>
    <lineage>
        <taxon>Bacteria</taxon>
        <taxon>Pseudomonadati</taxon>
        <taxon>Pseudomonadota</taxon>
        <taxon>Gammaproteobacteria</taxon>
        <taxon>Enterobacterales</taxon>
        <taxon>Erwiniaceae</taxon>
        <taxon>Pantoea</taxon>
    </lineage>
</organism>
<comment type="caution">
    <text evidence="1">The sequence shown here is derived from an EMBL/GenBank/DDBJ whole genome shotgun (WGS) entry which is preliminary data.</text>
</comment>
<evidence type="ECO:0000313" key="2">
    <source>
        <dbReference type="Proteomes" id="UP000239181"/>
    </source>
</evidence>
<proteinExistence type="predicted"/>
<dbReference type="EMBL" id="PDET01000017">
    <property type="protein sequence ID" value="PRD13594.1"/>
    <property type="molecule type" value="Genomic_DNA"/>
</dbReference>
<evidence type="ECO:0000313" key="1">
    <source>
        <dbReference type="EMBL" id="PRD13594.1"/>
    </source>
</evidence>
<dbReference type="Proteomes" id="UP000239181">
    <property type="component" value="Unassembled WGS sequence"/>
</dbReference>
<name>A0A2S9I792_9GAMM</name>